<dbReference type="AlphaFoldDB" id="A0A917SJ15"/>
<dbReference type="GO" id="GO:0005737">
    <property type="term" value="C:cytoplasm"/>
    <property type="evidence" value="ECO:0007669"/>
    <property type="project" value="TreeGrafter"/>
</dbReference>
<keyword evidence="3" id="KW-1185">Reference proteome</keyword>
<evidence type="ECO:0000313" key="3">
    <source>
        <dbReference type="Proteomes" id="UP000613840"/>
    </source>
</evidence>
<dbReference type="GO" id="GO:0004029">
    <property type="term" value="F:aldehyde dehydrogenase (NAD+) activity"/>
    <property type="evidence" value="ECO:0007669"/>
    <property type="project" value="TreeGrafter"/>
</dbReference>
<dbReference type="InterPro" id="IPR051783">
    <property type="entry name" value="NAD(P)-dependent_oxidoreduct"/>
</dbReference>
<dbReference type="PANTHER" id="PTHR48079">
    <property type="entry name" value="PROTEIN YEEZ"/>
    <property type="match status" value="1"/>
</dbReference>
<sequence length="296" mass="30617">MFFMRVFVTGASGWIGSAVVAELVSAGHHVVGLARCDASADAVAAMGAQVLRGDLTDVEALRRGAVDSEGVIHLAYQHHLGQIGGAESDGRAIETLTTVLAGTGKPFLVTGATLSVPGRAATERDPLVAEGPIAARIRNMQAALAAADREVRVALVMIPRSVHGRGERHGFIPQLVARAREAGVSGYVGSGENRWPAVHVKDAAALYRLALEKAPAGSVLHAVGDEGVAVREIAEAIGHGLALPARSLPAEQFGSPLAPLLGADMPASSALTQKLLGWTPTHPSLLADIDQGHYFA</sequence>
<dbReference type="InterPro" id="IPR036291">
    <property type="entry name" value="NAD(P)-bd_dom_sf"/>
</dbReference>
<evidence type="ECO:0000313" key="2">
    <source>
        <dbReference type="EMBL" id="GGL80837.1"/>
    </source>
</evidence>
<dbReference type="EMBL" id="BMMZ01000015">
    <property type="protein sequence ID" value="GGL80837.1"/>
    <property type="molecule type" value="Genomic_DNA"/>
</dbReference>
<accession>A0A917SJ15</accession>
<name>A0A917SJ15_9ACTN</name>
<dbReference type="Proteomes" id="UP000613840">
    <property type="component" value="Unassembled WGS sequence"/>
</dbReference>
<evidence type="ECO:0000259" key="1">
    <source>
        <dbReference type="Pfam" id="PF01370"/>
    </source>
</evidence>
<dbReference type="Gene3D" id="3.40.50.720">
    <property type="entry name" value="NAD(P)-binding Rossmann-like Domain"/>
    <property type="match status" value="1"/>
</dbReference>
<dbReference type="Pfam" id="PF01370">
    <property type="entry name" value="Epimerase"/>
    <property type="match status" value="1"/>
</dbReference>
<dbReference type="PANTHER" id="PTHR48079:SF6">
    <property type="entry name" value="NAD(P)-BINDING DOMAIN-CONTAINING PROTEIN-RELATED"/>
    <property type="match status" value="1"/>
</dbReference>
<reference evidence="2" key="1">
    <citation type="journal article" date="2014" name="Int. J. Syst. Evol. Microbiol.">
        <title>Complete genome sequence of Corynebacterium casei LMG S-19264T (=DSM 44701T), isolated from a smear-ripened cheese.</title>
        <authorList>
            <consortium name="US DOE Joint Genome Institute (JGI-PGF)"/>
            <person name="Walter F."/>
            <person name="Albersmeier A."/>
            <person name="Kalinowski J."/>
            <person name="Ruckert C."/>
        </authorList>
    </citation>
    <scope>NUCLEOTIDE SEQUENCE</scope>
    <source>
        <strain evidence="2">CGMCC 4.7306</strain>
    </source>
</reference>
<gene>
    <name evidence="2" type="ORF">GCM10011575_43960</name>
</gene>
<comment type="caution">
    <text evidence="2">The sequence shown here is derived from an EMBL/GenBank/DDBJ whole genome shotgun (WGS) entry which is preliminary data.</text>
</comment>
<dbReference type="SUPFAM" id="SSF51735">
    <property type="entry name" value="NAD(P)-binding Rossmann-fold domains"/>
    <property type="match status" value="1"/>
</dbReference>
<dbReference type="CDD" id="cd05262">
    <property type="entry name" value="SDR_a7"/>
    <property type="match status" value="1"/>
</dbReference>
<protein>
    <submittedName>
        <fullName evidence="2">3-beta hydroxysteroid dehydrogenase</fullName>
    </submittedName>
</protein>
<reference evidence="2" key="2">
    <citation type="submission" date="2020-09" db="EMBL/GenBank/DDBJ databases">
        <authorList>
            <person name="Sun Q."/>
            <person name="Zhou Y."/>
        </authorList>
    </citation>
    <scope>NUCLEOTIDE SEQUENCE</scope>
    <source>
        <strain evidence="2">CGMCC 4.7306</strain>
    </source>
</reference>
<proteinExistence type="predicted"/>
<organism evidence="2 3">
    <name type="scientific">Microlunatus endophyticus</name>
    <dbReference type="NCBI Taxonomy" id="1716077"/>
    <lineage>
        <taxon>Bacteria</taxon>
        <taxon>Bacillati</taxon>
        <taxon>Actinomycetota</taxon>
        <taxon>Actinomycetes</taxon>
        <taxon>Propionibacteriales</taxon>
        <taxon>Propionibacteriaceae</taxon>
        <taxon>Microlunatus</taxon>
    </lineage>
</organism>
<dbReference type="InterPro" id="IPR001509">
    <property type="entry name" value="Epimerase_deHydtase"/>
</dbReference>
<feature type="domain" description="NAD-dependent epimerase/dehydratase" evidence="1">
    <location>
        <begin position="6"/>
        <end position="214"/>
    </location>
</feature>